<organism evidence="2 3">
    <name type="scientific">Ceyx cyanopectus</name>
    <name type="common">Indigo-banded kingfisher</name>
    <dbReference type="NCBI Taxonomy" id="390723"/>
    <lineage>
        <taxon>Eukaryota</taxon>
        <taxon>Metazoa</taxon>
        <taxon>Chordata</taxon>
        <taxon>Craniata</taxon>
        <taxon>Vertebrata</taxon>
        <taxon>Euteleostomi</taxon>
        <taxon>Archelosauria</taxon>
        <taxon>Archosauria</taxon>
        <taxon>Dinosauria</taxon>
        <taxon>Saurischia</taxon>
        <taxon>Theropoda</taxon>
        <taxon>Coelurosauria</taxon>
        <taxon>Aves</taxon>
        <taxon>Neognathae</taxon>
        <taxon>Neoaves</taxon>
        <taxon>Telluraves</taxon>
        <taxon>Coraciimorphae</taxon>
        <taxon>Coraciiformes</taxon>
        <taxon>Alcedinidae</taxon>
        <taxon>Ceyx</taxon>
    </lineage>
</organism>
<evidence type="ECO:0000313" key="3">
    <source>
        <dbReference type="Proteomes" id="UP000586704"/>
    </source>
</evidence>
<evidence type="ECO:0000313" key="2">
    <source>
        <dbReference type="EMBL" id="NXY82563.1"/>
    </source>
</evidence>
<protein>
    <submittedName>
        <fullName evidence="2">CSPP1 protein</fullName>
    </submittedName>
</protein>
<dbReference type="AlphaFoldDB" id="A0A7L4MXQ8"/>
<dbReference type="Proteomes" id="UP000586704">
    <property type="component" value="Unassembled WGS sequence"/>
</dbReference>
<keyword evidence="3" id="KW-1185">Reference proteome</keyword>
<name>A0A7L4MXQ8_9AVES</name>
<dbReference type="OrthoDB" id="10044099at2759"/>
<evidence type="ECO:0000256" key="1">
    <source>
        <dbReference type="SAM" id="MobiDB-lite"/>
    </source>
</evidence>
<feature type="non-terminal residue" evidence="2">
    <location>
        <position position="179"/>
    </location>
</feature>
<feature type="non-terminal residue" evidence="2">
    <location>
        <position position="1"/>
    </location>
</feature>
<sequence>LRKEGNEFLKSSLLESDSAFIDANGEMFPALEEVNSSPEQSLSARERRRLKQKALECAVRRPGQEDVPRGQTPSLPPDSSSSRCSFSPEVAQLRGWNEGLLHGLAELQHKAAYSGRLRGADAENTKQLHSADTVATEAWLRPGTSETLHSVLDPEHSPAKAAPARALPLRWQGLSTAHG</sequence>
<gene>
    <name evidence="2" type="primary">Cspp1_1</name>
    <name evidence="2" type="ORF">CEYCYA_R12830</name>
</gene>
<comment type="caution">
    <text evidence="2">The sequence shown here is derived from an EMBL/GenBank/DDBJ whole genome shotgun (WGS) entry which is preliminary data.</text>
</comment>
<proteinExistence type="predicted"/>
<dbReference type="EMBL" id="VYZU01014851">
    <property type="protein sequence ID" value="NXY82563.1"/>
    <property type="molecule type" value="Genomic_DNA"/>
</dbReference>
<reference evidence="2 3" key="1">
    <citation type="submission" date="2020-02" db="EMBL/GenBank/DDBJ databases">
        <title>Bird 10,000 Genomes (B10K) Project - Family phase.</title>
        <authorList>
            <person name="Zhang G."/>
        </authorList>
    </citation>
    <scope>NUCLEOTIDE SEQUENCE [LARGE SCALE GENOMIC DNA]</scope>
    <source>
        <strain evidence="2">B10K-DU-013-51</strain>
        <tissue evidence="2">Mixed tissue sample</tissue>
    </source>
</reference>
<feature type="region of interest" description="Disordered" evidence="1">
    <location>
        <begin position="55"/>
        <end position="87"/>
    </location>
</feature>
<feature type="compositionally biased region" description="Low complexity" evidence="1">
    <location>
        <begin position="77"/>
        <end position="87"/>
    </location>
</feature>
<feature type="compositionally biased region" description="Basic and acidic residues" evidence="1">
    <location>
        <begin position="58"/>
        <end position="68"/>
    </location>
</feature>
<accession>A0A7L4MXQ8</accession>